<dbReference type="SMART" id="SM00248">
    <property type="entry name" value="ANK"/>
    <property type="match status" value="4"/>
</dbReference>
<feature type="region of interest" description="Disordered" evidence="4">
    <location>
        <begin position="238"/>
        <end position="287"/>
    </location>
</feature>
<dbReference type="Gene3D" id="1.25.40.20">
    <property type="entry name" value="Ankyrin repeat-containing domain"/>
    <property type="match status" value="2"/>
</dbReference>
<sequence length="522" mass="55937">MATQARPGGSSSDLPPLLRAVQSRDPAAVEKILGTMHNDHQLEQARAPRTENTALHLAAAQGSLQILKLLIPVYTQHAFGARKNLNAQNVNRDTPLLFACARGHAGAAAMLIKAGASVDFFNDDKMTPLIAAASSGHHTCVELLLRHGAEKTIDAEDAFGRRALHFAAATGNVESVKLLLDTGADVFARDRNGNLPRDAAMEVQGGNNACLGLLDDAMREREDASSAATRDLLVSSGNEAGSEAEFAASIEGSSSAKSKNKKKKKKAAGSDPSSPLGPVQEGETDEGLAVNAEWAKYFANGGDKVDSDVSKVKANTESRTETNEVDSGYETGDEGRDDREQEQAEAGDLQNSQPAELKTQIAPRSIYHEPTPPRSWASIAIGEDVRKAPQPVRPAERSKGRDRPRRPNPGAIVQPVPPPPAPEPSKEKMSTVWVSEATARLAEKHPTAVALELEAKHVLGIGIDDLSYSQLEACEEVHRELLSSLADARINLVREQERTRAAELAEIERLRAALAEAHGIRE</sequence>
<name>A0A7S0KGI3_MICPS</name>
<evidence type="ECO:0008006" key="6">
    <source>
        <dbReference type="Google" id="ProtNLM"/>
    </source>
</evidence>
<evidence type="ECO:0000256" key="2">
    <source>
        <dbReference type="ARBA" id="ARBA00023043"/>
    </source>
</evidence>
<keyword evidence="2 3" id="KW-0040">ANK repeat</keyword>
<feature type="repeat" description="ANK" evidence="3">
    <location>
        <begin position="159"/>
        <end position="191"/>
    </location>
</feature>
<feature type="repeat" description="ANK" evidence="3">
    <location>
        <begin position="50"/>
        <end position="71"/>
    </location>
</feature>
<dbReference type="PANTHER" id="PTHR24198">
    <property type="entry name" value="ANKYRIN REPEAT AND PROTEIN KINASE DOMAIN-CONTAINING PROTEIN"/>
    <property type="match status" value="1"/>
</dbReference>
<dbReference type="InterPro" id="IPR002110">
    <property type="entry name" value="Ankyrin_rpt"/>
</dbReference>
<dbReference type="PROSITE" id="PS50088">
    <property type="entry name" value="ANK_REPEAT"/>
    <property type="match status" value="4"/>
</dbReference>
<accession>A0A7S0KGI3</accession>
<feature type="compositionally biased region" description="Basic residues" evidence="4">
    <location>
        <begin position="258"/>
        <end position="267"/>
    </location>
</feature>
<feature type="region of interest" description="Disordered" evidence="4">
    <location>
        <begin position="300"/>
        <end position="429"/>
    </location>
</feature>
<feature type="compositionally biased region" description="Basic and acidic residues" evidence="4">
    <location>
        <begin position="333"/>
        <end position="342"/>
    </location>
</feature>
<feature type="repeat" description="ANK" evidence="3">
    <location>
        <begin position="124"/>
        <end position="156"/>
    </location>
</feature>
<protein>
    <recommendedName>
        <fullName evidence="6">Ankyrin repeat protein</fullName>
    </recommendedName>
</protein>
<evidence type="ECO:0000313" key="5">
    <source>
        <dbReference type="EMBL" id="CAD8578442.1"/>
    </source>
</evidence>
<dbReference type="EMBL" id="HBEV01002177">
    <property type="protein sequence ID" value="CAD8578442.1"/>
    <property type="molecule type" value="Transcribed_RNA"/>
</dbReference>
<dbReference type="InterPro" id="IPR036770">
    <property type="entry name" value="Ankyrin_rpt-contain_sf"/>
</dbReference>
<dbReference type="SUPFAM" id="SSF48403">
    <property type="entry name" value="Ankyrin repeat"/>
    <property type="match status" value="1"/>
</dbReference>
<dbReference type="PANTHER" id="PTHR24198:SF165">
    <property type="entry name" value="ANKYRIN REPEAT-CONTAINING PROTEIN-RELATED"/>
    <property type="match status" value="1"/>
</dbReference>
<proteinExistence type="predicted"/>
<evidence type="ECO:0000256" key="4">
    <source>
        <dbReference type="SAM" id="MobiDB-lite"/>
    </source>
</evidence>
<dbReference type="Pfam" id="PF12796">
    <property type="entry name" value="Ank_2"/>
    <property type="match status" value="2"/>
</dbReference>
<feature type="compositionally biased region" description="Basic and acidic residues" evidence="4">
    <location>
        <begin position="303"/>
        <end position="322"/>
    </location>
</feature>
<dbReference type="PRINTS" id="PR01415">
    <property type="entry name" value="ANKYRIN"/>
</dbReference>
<dbReference type="PROSITE" id="PS50297">
    <property type="entry name" value="ANK_REP_REGION"/>
    <property type="match status" value="4"/>
</dbReference>
<reference evidence="5" key="1">
    <citation type="submission" date="2021-01" db="EMBL/GenBank/DDBJ databases">
        <authorList>
            <person name="Corre E."/>
            <person name="Pelletier E."/>
            <person name="Niang G."/>
            <person name="Scheremetjew M."/>
            <person name="Finn R."/>
            <person name="Kale V."/>
            <person name="Holt S."/>
            <person name="Cochrane G."/>
            <person name="Meng A."/>
            <person name="Brown T."/>
            <person name="Cohen L."/>
        </authorList>
    </citation>
    <scope>NUCLEOTIDE SEQUENCE</scope>
    <source>
        <strain evidence="5">CCMP494</strain>
    </source>
</reference>
<evidence type="ECO:0000256" key="1">
    <source>
        <dbReference type="ARBA" id="ARBA00022737"/>
    </source>
</evidence>
<dbReference type="AlphaFoldDB" id="A0A7S0KGI3"/>
<keyword evidence="1" id="KW-0677">Repeat</keyword>
<organism evidence="5">
    <name type="scientific">Micromonas pusilla</name>
    <name type="common">Picoplanktonic green alga</name>
    <name type="synonym">Chromulina pusilla</name>
    <dbReference type="NCBI Taxonomy" id="38833"/>
    <lineage>
        <taxon>Eukaryota</taxon>
        <taxon>Viridiplantae</taxon>
        <taxon>Chlorophyta</taxon>
        <taxon>Mamiellophyceae</taxon>
        <taxon>Mamiellales</taxon>
        <taxon>Mamiellaceae</taxon>
        <taxon>Micromonas</taxon>
    </lineage>
</organism>
<gene>
    <name evidence="5" type="ORF">MSP1404_LOCUS1700</name>
</gene>
<feature type="repeat" description="ANK" evidence="3">
    <location>
        <begin position="91"/>
        <end position="123"/>
    </location>
</feature>
<evidence type="ECO:0000256" key="3">
    <source>
        <dbReference type="PROSITE-ProRule" id="PRU00023"/>
    </source>
</evidence>